<gene>
    <name evidence="2" type="ORF">FHU37_002795</name>
</gene>
<feature type="transmembrane region" description="Helical" evidence="1">
    <location>
        <begin position="69"/>
        <end position="93"/>
    </location>
</feature>
<keyword evidence="1" id="KW-0472">Membrane</keyword>
<feature type="transmembrane region" description="Helical" evidence="1">
    <location>
        <begin position="45"/>
        <end position="63"/>
    </location>
</feature>
<dbReference type="RefSeq" id="WP_179814512.1">
    <property type="nucleotide sequence ID" value="NZ_JACBZD010000001.1"/>
</dbReference>
<comment type="caution">
    <text evidence="2">The sequence shown here is derived from an EMBL/GenBank/DDBJ whole genome shotgun (WGS) entry which is preliminary data.</text>
</comment>
<keyword evidence="1" id="KW-1133">Transmembrane helix</keyword>
<evidence type="ECO:0000313" key="3">
    <source>
        <dbReference type="Proteomes" id="UP000567795"/>
    </source>
</evidence>
<evidence type="ECO:0000313" key="2">
    <source>
        <dbReference type="EMBL" id="NYI05852.1"/>
    </source>
</evidence>
<organism evidence="2 3">
    <name type="scientific">Allostreptomyces psammosilenae</name>
    <dbReference type="NCBI Taxonomy" id="1892865"/>
    <lineage>
        <taxon>Bacteria</taxon>
        <taxon>Bacillati</taxon>
        <taxon>Actinomycetota</taxon>
        <taxon>Actinomycetes</taxon>
        <taxon>Kitasatosporales</taxon>
        <taxon>Streptomycetaceae</taxon>
        <taxon>Allostreptomyces</taxon>
    </lineage>
</organism>
<feature type="transmembrane region" description="Helical" evidence="1">
    <location>
        <begin position="145"/>
        <end position="163"/>
    </location>
</feature>
<proteinExistence type="predicted"/>
<protein>
    <submittedName>
        <fullName evidence="2">Uncharacterized protein</fullName>
    </submittedName>
</protein>
<dbReference type="AlphaFoldDB" id="A0A853A5U0"/>
<keyword evidence="3" id="KW-1185">Reference proteome</keyword>
<feature type="transmembrane region" description="Helical" evidence="1">
    <location>
        <begin position="114"/>
        <end position="133"/>
    </location>
</feature>
<accession>A0A853A5U0</accession>
<name>A0A853A5U0_9ACTN</name>
<sequence length="183" mass="20474">MTPHQPTTTGGGESWRSRWNGVLVPVMNDERRYRRLRATRARRRTVVLVEVALLLTTFGVMYLPRPALWLMALTVPAYVVCTGVLNLSTRGLMELPWDFLDERQRDERLRATRTAHRLTTPLLLLTVVAAWLLGDSTGGPLGDRGISLLVPLLLAAVLLQRLLPLLVAAWHSTDPLPPEELDG</sequence>
<dbReference type="EMBL" id="JACBZD010000001">
    <property type="protein sequence ID" value="NYI05852.1"/>
    <property type="molecule type" value="Genomic_DNA"/>
</dbReference>
<keyword evidence="1" id="KW-0812">Transmembrane</keyword>
<dbReference type="Proteomes" id="UP000567795">
    <property type="component" value="Unassembled WGS sequence"/>
</dbReference>
<reference evidence="2 3" key="1">
    <citation type="submission" date="2020-07" db="EMBL/GenBank/DDBJ databases">
        <title>Sequencing the genomes of 1000 actinobacteria strains.</title>
        <authorList>
            <person name="Klenk H.-P."/>
        </authorList>
    </citation>
    <scope>NUCLEOTIDE SEQUENCE [LARGE SCALE GENOMIC DNA]</scope>
    <source>
        <strain evidence="2 3">DSM 42178</strain>
    </source>
</reference>
<evidence type="ECO:0000256" key="1">
    <source>
        <dbReference type="SAM" id="Phobius"/>
    </source>
</evidence>